<dbReference type="CTD" id="3141"/>
<dbReference type="GeneID" id="114475370"/>
<dbReference type="NCBIfam" id="TIGR00121">
    <property type="entry name" value="birA_ligase"/>
    <property type="match status" value="1"/>
</dbReference>
<dbReference type="OrthoDB" id="10250105at2759"/>
<gene>
    <name evidence="5" type="primary">hlcs</name>
</gene>
<reference evidence="5" key="3">
    <citation type="submission" date="2025-09" db="UniProtKB">
        <authorList>
            <consortium name="Ensembl"/>
        </authorList>
    </citation>
    <scope>IDENTIFICATION</scope>
</reference>
<protein>
    <recommendedName>
        <fullName evidence="4">BPL/LPL catalytic domain-containing protein</fullName>
    </recommendedName>
</protein>
<evidence type="ECO:0000256" key="2">
    <source>
        <dbReference type="ARBA" id="ARBA00022598"/>
    </source>
</evidence>
<dbReference type="PANTHER" id="PTHR12835:SF5">
    <property type="entry name" value="BIOTIN--PROTEIN LIGASE"/>
    <property type="match status" value="1"/>
</dbReference>
<dbReference type="PANTHER" id="PTHR12835">
    <property type="entry name" value="BIOTIN PROTEIN LIGASE"/>
    <property type="match status" value="1"/>
</dbReference>
<comment type="similarity">
    <text evidence="1">Belongs to the biotin--protein ligase family.</text>
</comment>
<feature type="region of interest" description="Disordered" evidence="3">
    <location>
        <begin position="241"/>
        <end position="260"/>
    </location>
</feature>
<keyword evidence="6" id="KW-1185">Reference proteome</keyword>
<dbReference type="Gene3D" id="3.30.930.10">
    <property type="entry name" value="Bira Bifunctional Protein, Domain 2"/>
    <property type="match status" value="1"/>
</dbReference>
<evidence type="ECO:0000256" key="3">
    <source>
        <dbReference type="SAM" id="MobiDB-lite"/>
    </source>
</evidence>
<sequence length="904" mass="100174">MLITVCYVYMWVHFNKCYSRLVYNAVCRLKGRSLLFCSCSMRELPAAPTGHGQTDNSLPTDIFLQLGDKAVFITEPQACDDDMSKWTVFFRPSLVCGPSIENISFIVEASGQRVGNTSIHSTNNKVLKWSDYCLPLAYRPCHPFRAVAQTSAENFSRIGVAFIEDRLQLDEGLVPSKIVSVILHESTLTELLEKQHSQTVTTITLPFTSSNGTQDIPHVSEPLLCQKDSICLISDANKKLAERRGSEPPHNSHSVQPVGDEDKHSLEINHHMEGHGHHLHLSSCHECLQLESSTILSVKYASAENIPDLPMDKLVGLDSGEESFEESDHDMENGGIDCNCKSPNILVYTSGCQERFEKVCLLLKACINMEHNIIYLLLPQQALSDPWLDNTRLLVLAEEQSLSPQLQARILTYLNQGGKVLGLASSLCLAGLSLEVLKEQHMMVSNLSFTGKDNTKLELSMMASGKVYVMEMEGAGDVEVWGEFKGDNPQTSNVVIVRVTQGEDSGEAVLCQVLFDLPADSQAFQGFDQLKDSNPLPFEVLTNILTSLGLNCELNQNPTPSPVHLLATGPEAKSRFLSWLEERVDQNGVLALSKTSLKMLSHEELQGASTIPANNVLPLLTESKSFKQFCMQTYIRNLKTNLLGHTLLFAEVVTSTMDLLEGLTLRLPKDMSVMAVALRQNQGRGRGRNSWLSPVGCAMFTLGVQVEISSRLGQRIPFLQHLAALAVVEAVRTLPGYEDIDLRVKWPNDIYYKNVMKIGGVLVTSTVMGSTFYTLIGCGFNVTNSSPTVCINDLIQLYNKQQNCSLAPLSCAQLIARTVTCLEALISSFQRRGPELILPLYYKRWLHSGTQVRLWCEDGLEVQVVGLDHNGFLQVYSKEKGVVSVEPDGNSFDMLKNLVVIKQK</sequence>
<reference evidence="5" key="1">
    <citation type="submission" date="2020-06" db="EMBL/GenBank/DDBJ databases">
        <authorList>
            <consortium name="Wellcome Sanger Institute Data Sharing"/>
        </authorList>
    </citation>
    <scope>NUCLEOTIDE SEQUENCE [LARGE SCALE GENOMIC DNA]</scope>
</reference>
<dbReference type="Ensembl" id="ENSGWIT00000048001.1">
    <property type="protein sequence ID" value="ENSGWIP00000044272.1"/>
    <property type="gene ID" value="ENSGWIG00000022057.1"/>
</dbReference>
<dbReference type="InterPro" id="IPR045864">
    <property type="entry name" value="aa-tRNA-synth_II/BPL/LPL"/>
</dbReference>
<dbReference type="AlphaFoldDB" id="A0A8C5HGL4"/>
<dbReference type="Pfam" id="PF03099">
    <property type="entry name" value="BPL_LplA_LipB"/>
    <property type="match status" value="1"/>
</dbReference>
<dbReference type="GO" id="GO:0004077">
    <property type="term" value="F:biotin--[biotin carboxyl-carrier protein] ligase activity"/>
    <property type="evidence" value="ECO:0007669"/>
    <property type="project" value="InterPro"/>
</dbReference>
<accession>A0A8C5HGL4</accession>
<dbReference type="InterPro" id="IPR004143">
    <property type="entry name" value="BPL_LPL_catalytic"/>
</dbReference>
<dbReference type="InterPro" id="IPR004408">
    <property type="entry name" value="Biotin_CoA_COase_ligase"/>
</dbReference>
<dbReference type="RefSeq" id="XP_028321898.1">
    <property type="nucleotide sequence ID" value="XM_028466097.1"/>
</dbReference>
<reference evidence="5" key="2">
    <citation type="submission" date="2025-08" db="UniProtKB">
        <authorList>
            <consortium name="Ensembl"/>
        </authorList>
    </citation>
    <scope>IDENTIFICATION</scope>
</reference>
<organism evidence="5 6">
    <name type="scientific">Gouania willdenowi</name>
    <name type="common">Blunt-snouted clingfish</name>
    <name type="synonym">Lepadogaster willdenowi</name>
    <dbReference type="NCBI Taxonomy" id="441366"/>
    <lineage>
        <taxon>Eukaryota</taxon>
        <taxon>Metazoa</taxon>
        <taxon>Chordata</taxon>
        <taxon>Craniata</taxon>
        <taxon>Vertebrata</taxon>
        <taxon>Euteleostomi</taxon>
        <taxon>Actinopterygii</taxon>
        <taxon>Neopterygii</taxon>
        <taxon>Teleostei</taxon>
        <taxon>Neoteleostei</taxon>
        <taxon>Acanthomorphata</taxon>
        <taxon>Ovalentaria</taxon>
        <taxon>Blenniimorphae</taxon>
        <taxon>Blenniiformes</taxon>
        <taxon>Gobiesocoidei</taxon>
        <taxon>Gobiesocidae</taxon>
        <taxon>Gobiesocinae</taxon>
        <taxon>Gouania</taxon>
    </lineage>
</organism>
<dbReference type="CDD" id="cd16442">
    <property type="entry name" value="BPL"/>
    <property type="match status" value="1"/>
</dbReference>
<name>A0A8C5HGL4_GOUWI</name>
<keyword evidence="2" id="KW-0436">Ligase</keyword>
<dbReference type="GO" id="GO:0005737">
    <property type="term" value="C:cytoplasm"/>
    <property type="evidence" value="ECO:0007669"/>
    <property type="project" value="TreeGrafter"/>
</dbReference>
<dbReference type="SUPFAM" id="SSF55681">
    <property type="entry name" value="Class II aaRS and biotin synthetases"/>
    <property type="match status" value="1"/>
</dbReference>
<proteinExistence type="inferred from homology"/>
<feature type="domain" description="BPL/LPL catalytic" evidence="4">
    <location>
        <begin position="632"/>
        <end position="830"/>
    </location>
</feature>
<evidence type="ECO:0000256" key="1">
    <source>
        <dbReference type="ARBA" id="ARBA00009934"/>
    </source>
</evidence>
<dbReference type="PROSITE" id="PS51733">
    <property type="entry name" value="BPL_LPL_CATALYTIC"/>
    <property type="match status" value="1"/>
</dbReference>
<evidence type="ECO:0000313" key="6">
    <source>
        <dbReference type="Proteomes" id="UP000694680"/>
    </source>
</evidence>
<dbReference type="Proteomes" id="UP000694680">
    <property type="component" value="Chromosome 14"/>
</dbReference>
<evidence type="ECO:0000259" key="4">
    <source>
        <dbReference type="PROSITE" id="PS51733"/>
    </source>
</evidence>
<evidence type="ECO:0000313" key="5">
    <source>
        <dbReference type="Ensembl" id="ENSGWIP00000044272.1"/>
    </source>
</evidence>